<reference evidence="2 3" key="1">
    <citation type="submission" date="2021-08" db="EMBL/GenBank/DDBJ databases">
        <title>Devosia salina sp. nov., isolated from the South China Sea sediment.</title>
        <authorList>
            <person name="Zhou Z."/>
        </authorList>
    </citation>
    <scope>NUCLEOTIDE SEQUENCE [LARGE SCALE GENOMIC DNA]</scope>
    <source>
        <strain evidence="2 3">SCS-3</strain>
    </source>
</reference>
<feature type="region of interest" description="Disordered" evidence="1">
    <location>
        <begin position="205"/>
        <end position="229"/>
    </location>
</feature>
<organism evidence="2 3">
    <name type="scientific">Devosia salina</name>
    <dbReference type="NCBI Taxonomy" id="2860336"/>
    <lineage>
        <taxon>Bacteria</taxon>
        <taxon>Pseudomonadati</taxon>
        <taxon>Pseudomonadota</taxon>
        <taxon>Alphaproteobacteria</taxon>
        <taxon>Hyphomicrobiales</taxon>
        <taxon>Devosiaceae</taxon>
        <taxon>Devosia</taxon>
    </lineage>
</organism>
<gene>
    <name evidence="2" type="ORF">K1X15_10350</name>
</gene>
<accession>A0ABX8WMV2</accession>
<keyword evidence="3" id="KW-1185">Reference proteome</keyword>
<proteinExistence type="predicted"/>
<sequence>MGQKKIIPGDIHAQTIALVDMTRQLSRKRLAGGQTPADRNAALAQQAARVDLAAARNSVAIAGTLTAIAGQVGFESCTLDVVALRGALLTVMDNAADAEKVAEYRQRDAEFQASKRRMVQGVRGLVAASRPGAELTKAARALGLRRDLLAGGLIGRASPEAFAALGRDHNCTVSVTVQGELVQLVNKGVVDEDVLGLIGGQAQDNPELPLAPMSEGRGGRGLRGKPASS</sequence>
<evidence type="ECO:0000313" key="2">
    <source>
        <dbReference type="EMBL" id="QYO78902.1"/>
    </source>
</evidence>
<evidence type="ECO:0000313" key="3">
    <source>
        <dbReference type="Proteomes" id="UP000825799"/>
    </source>
</evidence>
<dbReference type="Proteomes" id="UP000825799">
    <property type="component" value="Chromosome"/>
</dbReference>
<name>A0ABX8WMV2_9HYPH</name>
<dbReference type="EMBL" id="CP080590">
    <property type="protein sequence ID" value="QYO78902.1"/>
    <property type="molecule type" value="Genomic_DNA"/>
</dbReference>
<dbReference type="RefSeq" id="WP_220307354.1">
    <property type="nucleotide sequence ID" value="NZ_CP080590.1"/>
</dbReference>
<protein>
    <submittedName>
        <fullName evidence="2">Uncharacterized protein</fullName>
    </submittedName>
</protein>
<evidence type="ECO:0000256" key="1">
    <source>
        <dbReference type="SAM" id="MobiDB-lite"/>
    </source>
</evidence>